<comment type="similarity">
    <text evidence="3">In the N-terminal section; belongs to the phytochrome family.</text>
</comment>
<dbReference type="FunFam" id="3.30.565.10:FF:000010">
    <property type="entry name" value="Sensor histidine kinase RcsC"/>
    <property type="match status" value="1"/>
</dbReference>
<dbReference type="GO" id="GO:0000155">
    <property type="term" value="F:phosphorelay sensor kinase activity"/>
    <property type="evidence" value="ECO:0007669"/>
    <property type="project" value="InterPro"/>
</dbReference>
<dbReference type="SUPFAM" id="SSF52172">
    <property type="entry name" value="CheY-like"/>
    <property type="match status" value="2"/>
</dbReference>
<feature type="modified residue" description="4-aspartylphosphate" evidence="19">
    <location>
        <position position="877"/>
    </location>
</feature>
<dbReference type="CDD" id="cd17546">
    <property type="entry name" value="REC_hyHK_CKI1_RcsC-like"/>
    <property type="match status" value="1"/>
</dbReference>
<evidence type="ECO:0000256" key="11">
    <source>
        <dbReference type="ARBA" id="ARBA00022840"/>
    </source>
</evidence>
<keyword evidence="25" id="KW-1185">Reference proteome</keyword>
<evidence type="ECO:0000256" key="17">
    <source>
        <dbReference type="ARBA" id="ARBA00074306"/>
    </source>
</evidence>
<keyword evidence="11" id="KW-0067">ATP-binding</keyword>
<evidence type="ECO:0000313" key="24">
    <source>
        <dbReference type="EMBL" id="REE80200.1"/>
    </source>
</evidence>
<name>A0A3D9RJZ0_9BACL</name>
<feature type="transmembrane region" description="Helical" evidence="20">
    <location>
        <begin position="367"/>
        <end position="388"/>
    </location>
</feature>
<dbReference type="EC" id="2.7.13.3" evidence="4"/>
<evidence type="ECO:0000256" key="9">
    <source>
        <dbReference type="ARBA" id="ARBA00022741"/>
    </source>
</evidence>
<evidence type="ECO:0000256" key="20">
    <source>
        <dbReference type="SAM" id="Phobius"/>
    </source>
</evidence>
<keyword evidence="12 20" id="KW-1133">Transmembrane helix</keyword>
<dbReference type="Proteomes" id="UP000256304">
    <property type="component" value="Unassembled WGS sequence"/>
</dbReference>
<evidence type="ECO:0000259" key="23">
    <source>
        <dbReference type="PROSITE" id="PS50894"/>
    </source>
</evidence>
<evidence type="ECO:0000256" key="19">
    <source>
        <dbReference type="PROSITE-ProRule" id="PRU00169"/>
    </source>
</evidence>
<evidence type="ECO:0000256" key="3">
    <source>
        <dbReference type="ARBA" id="ARBA00006402"/>
    </source>
</evidence>
<evidence type="ECO:0000256" key="15">
    <source>
        <dbReference type="ARBA" id="ARBA00064003"/>
    </source>
</evidence>
<dbReference type="CDD" id="cd00082">
    <property type="entry name" value="HisKA"/>
    <property type="match status" value="1"/>
</dbReference>
<keyword evidence="13" id="KW-0902">Two-component regulatory system</keyword>
<keyword evidence="10 24" id="KW-0418">Kinase</keyword>
<evidence type="ECO:0000256" key="13">
    <source>
        <dbReference type="ARBA" id="ARBA00023012"/>
    </source>
</evidence>
<dbReference type="PRINTS" id="PR00344">
    <property type="entry name" value="BCTRLSENSOR"/>
</dbReference>
<dbReference type="Pfam" id="PF02518">
    <property type="entry name" value="HATPase_c"/>
    <property type="match status" value="1"/>
</dbReference>
<evidence type="ECO:0000256" key="2">
    <source>
        <dbReference type="ARBA" id="ARBA00004651"/>
    </source>
</evidence>
<dbReference type="InterPro" id="IPR005467">
    <property type="entry name" value="His_kinase_dom"/>
</dbReference>
<evidence type="ECO:0000256" key="7">
    <source>
        <dbReference type="ARBA" id="ARBA00022679"/>
    </source>
</evidence>
<dbReference type="Gene3D" id="3.30.565.10">
    <property type="entry name" value="Histidine kinase-like ATPase, C-terminal domain"/>
    <property type="match status" value="1"/>
</dbReference>
<dbReference type="SUPFAM" id="SSF47226">
    <property type="entry name" value="Histidine-containing phosphotransfer domain, HPT domain"/>
    <property type="match status" value="1"/>
</dbReference>
<dbReference type="GO" id="GO:0005886">
    <property type="term" value="C:plasma membrane"/>
    <property type="evidence" value="ECO:0007669"/>
    <property type="project" value="UniProtKB-SubCell"/>
</dbReference>
<dbReference type="SMART" id="SM00388">
    <property type="entry name" value="HisKA"/>
    <property type="match status" value="1"/>
</dbReference>
<dbReference type="PROSITE" id="PS50109">
    <property type="entry name" value="HIS_KIN"/>
    <property type="match status" value="1"/>
</dbReference>
<sequence length="1084" mass="121537">MNKQGGRSEQMTSHRTTGLKRTILLALFALIMMFITAAPYSCAAEAAPLATDHKVLILHSAAPDYPTTKLFADAFSSELKAHADVTIFQDYLDLTRYGSRPGYEDTIKSLLKQKYEHNQPDLIATTSYALLPFMKEYGESLFPGVPVIYTYSEFEGALPDAMPPHYSGVIGDFELSGTIDLILKTRPRTDKIYIVIGSSSNEQRAIQMAKAETSLYRNKVMFEYMNGLAYPQVLDKLRRAVGEHAAVLYVFLFKDQTGRSYIPADVVKQILDTVHMPVYSPFAQFMGNGIVGGALHSFTNLGVTAAQRAEIILSGEQSQEVKTVFSEANSVQVDWRTLANWGINERELPRDIEILYRNPTMWEQYRWYIIGGIALAVLELVLVMVLLLTRSLRERAEEALREHKDHLEELIDDRTEELELKNVQLIEAKEIAESASRAKGEFLANMSHEIRTPLNAIVGYNYLLQKTALSDKQLDYVDMTIQSAKGLLTIINDILDFSKVEAKMIALEYIDFDLYEVLSNISNMVSFKAFDKGLRMRIAIDHGVPQVLNGDPFRLNQVLLNLVNNAVKFTEHGEVSVAVSVLEHQAKKIKLQFKVTDTGIGISQEKQLHLFKTFSQGDMSTTRKYGGTGLGLVISKSLVELMGGTIMLESEVGAGSCFTFSAMFKEGDYDLFKEIRQMNSTFLRVLLVCEDKQMQLVMKQQLEQFQYIVTIATSATEAFDSIHKYGSYDLVLMDWKLKDHDGTEVFKQIYEAFPFLKKTIALISDTHNYELQRHLDDTDLDKVLPYPISQSQLYNEISSVIRQKPMAVAGSAVQTEGMEKFAMLNAARVLLVEDNEINQHVARSILEETGVMVDIAENGLQAVEKTAADHFDAILMDVQMPIMDGYEATRKIREAEHAAATEHRIPIIAMTADAMKGVHDKVLEAGMDGYITKPFEPIELFVMLQKLILQSKTAVVPAPVQQQLTGEVRPLPDQLPGLDISGFLERYRMKPESYRHILSQFAAKSTGAVKDIAAAFSCGDIDRARFLTHTLKGVAANIGANPLHQAALRLETMIHEGKYAKLEVVLDTLEERLKEVLDSIASLQ</sequence>
<dbReference type="InterPro" id="IPR001789">
    <property type="entry name" value="Sig_transdc_resp-reg_receiver"/>
</dbReference>
<keyword evidence="14 20" id="KW-0472">Membrane</keyword>
<evidence type="ECO:0000256" key="10">
    <source>
        <dbReference type="ARBA" id="ARBA00022777"/>
    </source>
</evidence>
<accession>A0A3D9RJZ0</accession>
<evidence type="ECO:0000256" key="12">
    <source>
        <dbReference type="ARBA" id="ARBA00022989"/>
    </source>
</evidence>
<comment type="subcellular location">
    <subcellularLocation>
        <location evidence="2">Cell membrane</location>
        <topology evidence="2">Multi-pass membrane protein</topology>
    </subcellularLocation>
</comment>
<evidence type="ECO:0000256" key="5">
    <source>
        <dbReference type="ARBA" id="ARBA00022475"/>
    </source>
</evidence>
<keyword evidence="5" id="KW-1003">Cell membrane</keyword>
<evidence type="ECO:0000256" key="6">
    <source>
        <dbReference type="ARBA" id="ARBA00022553"/>
    </source>
</evidence>
<evidence type="ECO:0000259" key="21">
    <source>
        <dbReference type="PROSITE" id="PS50109"/>
    </source>
</evidence>
<dbReference type="Gene3D" id="3.40.50.2300">
    <property type="match status" value="4"/>
</dbReference>
<dbReference type="InterPro" id="IPR003661">
    <property type="entry name" value="HisK_dim/P_dom"/>
</dbReference>
<feature type="domain" description="Response regulatory" evidence="22">
    <location>
        <begin position="828"/>
        <end position="948"/>
    </location>
</feature>
<gene>
    <name evidence="24" type="ORF">A8990_12149</name>
</gene>
<keyword evidence="9" id="KW-0547">Nucleotide-binding</keyword>
<dbReference type="OrthoDB" id="2676347at2"/>
<evidence type="ECO:0000256" key="16">
    <source>
        <dbReference type="ARBA" id="ARBA00068150"/>
    </source>
</evidence>
<dbReference type="SUPFAM" id="SSF55874">
    <property type="entry name" value="ATPase domain of HSP90 chaperone/DNA topoisomerase II/histidine kinase"/>
    <property type="match status" value="1"/>
</dbReference>
<dbReference type="GO" id="GO:0005524">
    <property type="term" value="F:ATP binding"/>
    <property type="evidence" value="ECO:0007669"/>
    <property type="project" value="UniProtKB-KW"/>
</dbReference>
<dbReference type="FunFam" id="1.10.287.130:FF:000002">
    <property type="entry name" value="Two-component osmosensing histidine kinase"/>
    <property type="match status" value="1"/>
</dbReference>
<evidence type="ECO:0000256" key="4">
    <source>
        <dbReference type="ARBA" id="ARBA00012438"/>
    </source>
</evidence>
<feature type="domain" description="Histidine kinase" evidence="21">
    <location>
        <begin position="445"/>
        <end position="666"/>
    </location>
</feature>
<evidence type="ECO:0000256" key="18">
    <source>
        <dbReference type="PROSITE-ProRule" id="PRU00110"/>
    </source>
</evidence>
<dbReference type="InterPro" id="IPR036890">
    <property type="entry name" value="HATPase_C_sf"/>
</dbReference>
<dbReference type="CDD" id="cd16922">
    <property type="entry name" value="HATPase_EvgS-ArcB-TorS-like"/>
    <property type="match status" value="1"/>
</dbReference>
<keyword evidence="7" id="KW-0808">Transferase</keyword>
<dbReference type="SUPFAM" id="SSF47384">
    <property type="entry name" value="Homodimeric domain of signal transducing histidine kinase"/>
    <property type="match status" value="1"/>
</dbReference>
<evidence type="ECO:0000256" key="14">
    <source>
        <dbReference type="ARBA" id="ARBA00023136"/>
    </source>
</evidence>
<protein>
    <recommendedName>
        <fullName evidence="17">Circadian input-output histidine kinase CikA</fullName>
        <ecNumber evidence="4">2.7.13.3</ecNumber>
    </recommendedName>
    <alternativeName>
        <fullName evidence="16">Sensory/regulatory protein RpfC</fullName>
    </alternativeName>
</protein>
<dbReference type="AlphaFoldDB" id="A0A3D9RJZ0"/>
<dbReference type="InterPro" id="IPR003594">
    <property type="entry name" value="HATPase_dom"/>
</dbReference>
<dbReference type="SMART" id="SM00448">
    <property type="entry name" value="REC"/>
    <property type="match status" value="2"/>
</dbReference>
<dbReference type="InterPro" id="IPR036097">
    <property type="entry name" value="HisK_dim/P_sf"/>
</dbReference>
<dbReference type="PROSITE" id="PS50110">
    <property type="entry name" value="RESPONSE_REGULATORY"/>
    <property type="match status" value="2"/>
</dbReference>
<comment type="catalytic activity">
    <reaction evidence="1">
        <text>ATP + protein L-histidine = ADP + protein N-phospho-L-histidine.</text>
        <dbReference type="EC" id="2.7.13.3"/>
    </reaction>
</comment>
<dbReference type="SMART" id="SM00387">
    <property type="entry name" value="HATPase_c"/>
    <property type="match status" value="1"/>
</dbReference>
<comment type="subunit">
    <text evidence="15">At low DSF concentrations, interacts with RpfF.</text>
</comment>
<feature type="domain" description="HPt" evidence="23">
    <location>
        <begin position="990"/>
        <end position="1084"/>
    </location>
</feature>
<evidence type="ECO:0000313" key="25">
    <source>
        <dbReference type="Proteomes" id="UP000256304"/>
    </source>
</evidence>
<dbReference type="Pfam" id="PF00072">
    <property type="entry name" value="Response_reg"/>
    <property type="match status" value="2"/>
</dbReference>
<dbReference type="CDD" id="cd00156">
    <property type="entry name" value="REC"/>
    <property type="match status" value="1"/>
</dbReference>
<dbReference type="Pfam" id="PF01627">
    <property type="entry name" value="Hpt"/>
    <property type="match status" value="1"/>
</dbReference>
<feature type="modified residue" description="4-aspartylphosphate" evidence="19">
    <location>
        <position position="734"/>
    </location>
</feature>
<dbReference type="PANTHER" id="PTHR45339:SF1">
    <property type="entry name" value="HYBRID SIGNAL TRANSDUCTION HISTIDINE KINASE J"/>
    <property type="match status" value="1"/>
</dbReference>
<keyword evidence="6 19" id="KW-0597">Phosphoprotein</keyword>
<dbReference type="SMART" id="SM00073">
    <property type="entry name" value="HPT"/>
    <property type="match status" value="1"/>
</dbReference>
<evidence type="ECO:0000256" key="1">
    <source>
        <dbReference type="ARBA" id="ARBA00000085"/>
    </source>
</evidence>
<dbReference type="InterPro" id="IPR004358">
    <property type="entry name" value="Sig_transdc_His_kin-like_C"/>
</dbReference>
<feature type="modified residue" description="Phosphohistidine" evidence="18">
    <location>
        <position position="1029"/>
    </location>
</feature>
<dbReference type="Gene3D" id="1.10.287.130">
    <property type="match status" value="1"/>
</dbReference>
<organism evidence="24 25">
    <name type="scientific">Paenibacillus taihuensis</name>
    <dbReference type="NCBI Taxonomy" id="1156355"/>
    <lineage>
        <taxon>Bacteria</taxon>
        <taxon>Bacillati</taxon>
        <taxon>Bacillota</taxon>
        <taxon>Bacilli</taxon>
        <taxon>Bacillales</taxon>
        <taxon>Paenibacillaceae</taxon>
        <taxon>Paenibacillus</taxon>
    </lineage>
</organism>
<comment type="caution">
    <text evidence="24">The sequence shown here is derived from an EMBL/GenBank/DDBJ whole genome shotgun (WGS) entry which is preliminary data.</text>
</comment>
<reference evidence="24 25" key="1">
    <citation type="submission" date="2018-08" db="EMBL/GenBank/DDBJ databases">
        <title>Genomic Encyclopedia of Type Strains, Phase III (KMG-III): the genomes of soil and plant-associated and newly described type strains.</title>
        <authorList>
            <person name="Whitman W."/>
        </authorList>
    </citation>
    <scope>NUCLEOTIDE SEQUENCE [LARGE SCALE GENOMIC DNA]</scope>
    <source>
        <strain evidence="24 25">CGMCC 1.10966</strain>
    </source>
</reference>
<dbReference type="EMBL" id="QTTN01000021">
    <property type="protein sequence ID" value="REE80200.1"/>
    <property type="molecule type" value="Genomic_DNA"/>
</dbReference>
<dbReference type="Pfam" id="PF00512">
    <property type="entry name" value="HisKA"/>
    <property type="match status" value="1"/>
</dbReference>
<dbReference type="InterPro" id="IPR008207">
    <property type="entry name" value="Sig_transdc_His_kin_Hpt_dom"/>
</dbReference>
<evidence type="ECO:0000256" key="8">
    <source>
        <dbReference type="ARBA" id="ARBA00022692"/>
    </source>
</evidence>
<dbReference type="PROSITE" id="PS50894">
    <property type="entry name" value="HPT"/>
    <property type="match status" value="1"/>
</dbReference>
<feature type="domain" description="Response regulatory" evidence="22">
    <location>
        <begin position="684"/>
        <end position="801"/>
    </location>
</feature>
<keyword evidence="8 20" id="KW-0812">Transmembrane</keyword>
<dbReference type="InterPro" id="IPR011006">
    <property type="entry name" value="CheY-like_superfamily"/>
</dbReference>
<dbReference type="PANTHER" id="PTHR45339">
    <property type="entry name" value="HYBRID SIGNAL TRANSDUCTION HISTIDINE KINASE J"/>
    <property type="match status" value="1"/>
</dbReference>
<dbReference type="Gene3D" id="1.20.120.160">
    <property type="entry name" value="HPT domain"/>
    <property type="match status" value="1"/>
</dbReference>
<dbReference type="InterPro" id="IPR036641">
    <property type="entry name" value="HPT_dom_sf"/>
</dbReference>
<proteinExistence type="inferred from homology"/>
<evidence type="ECO:0000259" key="22">
    <source>
        <dbReference type="PROSITE" id="PS50110"/>
    </source>
</evidence>